<accession>A0A9Q1GEE5</accession>
<evidence type="ECO:0000313" key="2">
    <source>
        <dbReference type="Proteomes" id="UP001152622"/>
    </source>
</evidence>
<evidence type="ECO:0000313" key="1">
    <source>
        <dbReference type="EMBL" id="KAJ8382625.1"/>
    </source>
</evidence>
<reference evidence="1" key="1">
    <citation type="journal article" date="2023" name="Science">
        <title>Genome structures resolve the early diversification of teleost fishes.</title>
        <authorList>
            <person name="Parey E."/>
            <person name="Louis A."/>
            <person name="Montfort J."/>
            <person name="Bouchez O."/>
            <person name="Roques C."/>
            <person name="Iampietro C."/>
            <person name="Lluch J."/>
            <person name="Castinel A."/>
            <person name="Donnadieu C."/>
            <person name="Desvignes T."/>
            <person name="Floi Bucao C."/>
            <person name="Jouanno E."/>
            <person name="Wen M."/>
            <person name="Mejri S."/>
            <person name="Dirks R."/>
            <person name="Jansen H."/>
            <person name="Henkel C."/>
            <person name="Chen W.J."/>
            <person name="Zahm M."/>
            <person name="Cabau C."/>
            <person name="Klopp C."/>
            <person name="Thompson A.W."/>
            <person name="Robinson-Rechavi M."/>
            <person name="Braasch I."/>
            <person name="Lecointre G."/>
            <person name="Bobe J."/>
            <person name="Postlethwait J.H."/>
            <person name="Berthelot C."/>
            <person name="Roest Crollius H."/>
            <person name="Guiguen Y."/>
        </authorList>
    </citation>
    <scope>NUCLEOTIDE SEQUENCE</scope>
    <source>
        <strain evidence="1">WJC10195</strain>
    </source>
</reference>
<protein>
    <submittedName>
        <fullName evidence="1">Uncharacterized protein</fullName>
    </submittedName>
</protein>
<keyword evidence="2" id="KW-1185">Reference proteome</keyword>
<dbReference type="EMBL" id="JAINUF010000001">
    <property type="protein sequence ID" value="KAJ8382625.1"/>
    <property type="molecule type" value="Genomic_DNA"/>
</dbReference>
<organism evidence="1 2">
    <name type="scientific">Synaphobranchus kaupii</name>
    <name type="common">Kaup's arrowtooth eel</name>
    <dbReference type="NCBI Taxonomy" id="118154"/>
    <lineage>
        <taxon>Eukaryota</taxon>
        <taxon>Metazoa</taxon>
        <taxon>Chordata</taxon>
        <taxon>Craniata</taxon>
        <taxon>Vertebrata</taxon>
        <taxon>Euteleostomi</taxon>
        <taxon>Actinopterygii</taxon>
        <taxon>Neopterygii</taxon>
        <taxon>Teleostei</taxon>
        <taxon>Anguilliformes</taxon>
        <taxon>Synaphobranchidae</taxon>
        <taxon>Synaphobranchus</taxon>
    </lineage>
</organism>
<dbReference type="AlphaFoldDB" id="A0A9Q1GEE5"/>
<comment type="caution">
    <text evidence="1">The sequence shown here is derived from an EMBL/GenBank/DDBJ whole genome shotgun (WGS) entry which is preliminary data.</text>
</comment>
<dbReference type="Proteomes" id="UP001152622">
    <property type="component" value="Chromosome 1"/>
</dbReference>
<name>A0A9Q1GEE5_SYNKA</name>
<sequence>MGTQDGCQVLAGHQHRSLTHCSGKVSKCPVTPCSHALKCASCWSASRPWRPVTLFHWRRTTGALSWQRSDVGSLSVDNGCRPQGGESCELCPFHRAGAHNCPSTPGFHGDIDVRHKQWKITLHIEPFSSKTTRHQSCFYAKACRWKQNRRKKLAGDRVVSAVLVEGQLPP</sequence>
<gene>
    <name evidence="1" type="ORF">SKAU_G00034030</name>
</gene>
<proteinExistence type="predicted"/>